<keyword evidence="2" id="KW-1185">Reference proteome</keyword>
<protein>
    <recommendedName>
        <fullName evidence="3">Lipoprotein</fullName>
    </recommendedName>
</protein>
<dbReference type="PROSITE" id="PS51257">
    <property type="entry name" value="PROKAR_LIPOPROTEIN"/>
    <property type="match status" value="1"/>
</dbReference>
<gene>
    <name evidence="1" type="ORF">LKD36_15340</name>
</gene>
<dbReference type="AlphaFoldDB" id="A0AAE3AAQ6"/>
<accession>A0AAE3AAQ6</accession>
<comment type="caution">
    <text evidence="1">The sequence shown here is derived from an EMBL/GenBank/DDBJ whole genome shotgun (WGS) entry which is preliminary data.</text>
</comment>
<sequence length="190" mass="21586">MKRWFSVICILMITVLTVGCGKNSFQPSVSSIYVHKDGRITEAIVESFIQDYYSFDEFQSMVEKEVAAYDNVSIKSLELKDSTVYLLLDFADAETYSKYSEVYCFQGTVGEALSAGLPFAMDFKDEQYEEYSTSEVTEKTSNPVLVLKSECFVQTEQPIKYVSNNVEILGSHLAEVMPIDDEAEYAYIIY</sequence>
<reference evidence="1 2" key="1">
    <citation type="submission" date="2021-10" db="EMBL/GenBank/DDBJ databases">
        <title>Anaerobic single-cell dispensing facilitates the cultivation of human gut bacteria.</title>
        <authorList>
            <person name="Afrizal A."/>
        </authorList>
    </citation>
    <scope>NUCLEOTIDE SEQUENCE [LARGE SCALE GENOMIC DNA]</scope>
    <source>
        <strain evidence="1 2">CLA-AA-H276</strain>
    </source>
</reference>
<evidence type="ECO:0000313" key="1">
    <source>
        <dbReference type="EMBL" id="MCC2127528.1"/>
    </source>
</evidence>
<dbReference type="RefSeq" id="WP_118769770.1">
    <property type="nucleotide sequence ID" value="NZ_JAJEPS010000023.1"/>
</dbReference>
<dbReference type="Proteomes" id="UP001198220">
    <property type="component" value="Unassembled WGS sequence"/>
</dbReference>
<organism evidence="1 2">
    <name type="scientific">Hominiventricola filiformis</name>
    <dbReference type="NCBI Taxonomy" id="2885352"/>
    <lineage>
        <taxon>Bacteria</taxon>
        <taxon>Bacillati</taxon>
        <taxon>Bacillota</taxon>
        <taxon>Clostridia</taxon>
        <taxon>Lachnospirales</taxon>
        <taxon>Lachnospiraceae</taxon>
        <taxon>Hominiventricola</taxon>
    </lineage>
</organism>
<dbReference type="EMBL" id="JAJEPS010000023">
    <property type="protein sequence ID" value="MCC2127528.1"/>
    <property type="molecule type" value="Genomic_DNA"/>
</dbReference>
<evidence type="ECO:0008006" key="3">
    <source>
        <dbReference type="Google" id="ProtNLM"/>
    </source>
</evidence>
<proteinExistence type="predicted"/>
<name>A0AAE3AAQ6_9FIRM</name>
<evidence type="ECO:0000313" key="2">
    <source>
        <dbReference type="Proteomes" id="UP001198220"/>
    </source>
</evidence>